<dbReference type="EMBL" id="LAQT01000028">
    <property type="protein sequence ID" value="KPC50504.1"/>
    <property type="molecule type" value="Genomic_DNA"/>
</dbReference>
<sequence length="341" mass="36468">MLSDGMNHNNALAMRSAPVLMRNLLRMLLLGLSLLAPSAAFAVAGKVAAVNGQITVAHASGVAQAVKVGDAVDKGDTVSAGPNSWAVLSMQDGASLTLRPNAKLRIDDYVFDVDNPKNGRSWLTLTQGALRSITGAIGRMNKDSYKLVTPTATIGIRGTDYDVDVVTDNSQPGLEPGTYHTVNAGGTTLKTQQGDIDVAPKQTAWTSTKPAKPRRMTRQQTSVWSDIGKFDLSQKISSVWDGLHARSGDGYTLDPDKLGNDGPKVRRYMKAHPENPTRRRARAGGKEVSGGLRQTPAPEMSALDMAGRKAGQEADMSQKLQHGQWAPGGRYFKPANTDAKH</sequence>
<dbReference type="Proteomes" id="UP000037939">
    <property type="component" value="Unassembled WGS sequence"/>
</dbReference>
<evidence type="ECO:0000256" key="1">
    <source>
        <dbReference type="SAM" id="MobiDB-lite"/>
    </source>
</evidence>
<protein>
    <submittedName>
        <fullName evidence="4">FecR protein</fullName>
    </submittedName>
</protein>
<organism evidence="4 5">
    <name type="scientific">Amantichitinum ursilacus</name>
    <dbReference type="NCBI Taxonomy" id="857265"/>
    <lineage>
        <taxon>Bacteria</taxon>
        <taxon>Pseudomonadati</taxon>
        <taxon>Pseudomonadota</taxon>
        <taxon>Betaproteobacteria</taxon>
        <taxon>Neisseriales</taxon>
        <taxon>Chitinibacteraceae</taxon>
        <taxon>Amantichitinum</taxon>
    </lineage>
</organism>
<dbReference type="OrthoDB" id="369729at2"/>
<dbReference type="InterPro" id="IPR006860">
    <property type="entry name" value="FecR"/>
</dbReference>
<comment type="caution">
    <text evidence="4">The sequence shown here is derived from an EMBL/GenBank/DDBJ whole genome shotgun (WGS) entry which is preliminary data.</text>
</comment>
<dbReference type="Pfam" id="PF04773">
    <property type="entry name" value="FecR"/>
    <property type="match status" value="1"/>
</dbReference>
<dbReference type="PANTHER" id="PTHR38731">
    <property type="entry name" value="LIPL45-RELATED LIPOPROTEIN-RELATED"/>
    <property type="match status" value="1"/>
</dbReference>
<name>A0A0N1JS28_9NEIS</name>
<gene>
    <name evidence="4" type="ORF">WG78_16905</name>
</gene>
<dbReference type="STRING" id="857265.WG78_16905"/>
<evidence type="ECO:0000256" key="2">
    <source>
        <dbReference type="SAM" id="SignalP"/>
    </source>
</evidence>
<evidence type="ECO:0000313" key="4">
    <source>
        <dbReference type="EMBL" id="KPC50504.1"/>
    </source>
</evidence>
<evidence type="ECO:0000313" key="5">
    <source>
        <dbReference type="Proteomes" id="UP000037939"/>
    </source>
</evidence>
<dbReference type="AlphaFoldDB" id="A0A0N1JS28"/>
<dbReference type="PANTHER" id="PTHR38731:SF1">
    <property type="entry name" value="FECR PROTEIN DOMAIN-CONTAINING PROTEIN"/>
    <property type="match status" value="1"/>
</dbReference>
<reference evidence="4 5" key="1">
    <citation type="submission" date="2015-07" db="EMBL/GenBank/DDBJ databases">
        <title>Draft genome sequence of the Amantichitinum ursilacus IGB-41, a new chitin-degrading bacterium.</title>
        <authorList>
            <person name="Kirstahler P."/>
            <person name="Guenther M."/>
            <person name="Grumaz C."/>
            <person name="Rupp S."/>
            <person name="Zibek S."/>
            <person name="Sohn K."/>
        </authorList>
    </citation>
    <scope>NUCLEOTIDE SEQUENCE [LARGE SCALE GENOMIC DNA]</scope>
    <source>
        <strain evidence="4 5">IGB-41</strain>
    </source>
</reference>
<keyword evidence="2" id="KW-0732">Signal</keyword>
<proteinExistence type="predicted"/>
<feature type="chain" id="PRO_5005875096" evidence="2">
    <location>
        <begin position="43"/>
        <end position="341"/>
    </location>
</feature>
<keyword evidence="5" id="KW-1185">Reference proteome</keyword>
<evidence type="ECO:0000259" key="3">
    <source>
        <dbReference type="Pfam" id="PF04773"/>
    </source>
</evidence>
<feature type="domain" description="FecR protein" evidence="3">
    <location>
        <begin position="76"/>
        <end position="167"/>
    </location>
</feature>
<dbReference type="PATRIC" id="fig|857265.3.peg.3465"/>
<accession>A0A0N1JS28</accession>
<feature type="region of interest" description="Disordered" evidence="1">
    <location>
        <begin position="268"/>
        <end position="341"/>
    </location>
</feature>
<feature type="signal peptide" evidence="2">
    <location>
        <begin position="1"/>
        <end position="42"/>
    </location>
</feature>